<dbReference type="KEGG" id="trg:TRUGW13939_01656"/>
<keyword evidence="3" id="KW-0560">Oxidoreductase</keyword>
<evidence type="ECO:0000256" key="1">
    <source>
        <dbReference type="ARBA" id="ARBA00006484"/>
    </source>
</evidence>
<dbReference type="OrthoDB" id="47007at2759"/>
<evidence type="ECO:0000313" key="4">
    <source>
        <dbReference type="EMBL" id="QKX54569.1"/>
    </source>
</evidence>
<reference evidence="5" key="1">
    <citation type="submission" date="2020-06" db="EMBL/GenBank/DDBJ databases">
        <title>A chromosome-scale genome assembly of Talaromyces rugulosus W13939.</title>
        <authorList>
            <person name="Wang B."/>
            <person name="Guo L."/>
            <person name="Ye K."/>
            <person name="Wang L."/>
        </authorList>
    </citation>
    <scope>NUCLEOTIDE SEQUENCE [LARGE SCALE GENOMIC DNA]</scope>
    <source>
        <strain evidence="5">W13939</strain>
    </source>
</reference>
<dbReference type="EMBL" id="CP055898">
    <property type="protein sequence ID" value="QKX54569.1"/>
    <property type="molecule type" value="Genomic_DNA"/>
</dbReference>
<name>A0A7H8QKS8_TALRU</name>
<dbReference type="GO" id="GO:0016614">
    <property type="term" value="F:oxidoreductase activity, acting on CH-OH group of donors"/>
    <property type="evidence" value="ECO:0007669"/>
    <property type="project" value="UniProtKB-ARBA"/>
</dbReference>
<dbReference type="PRINTS" id="PR00081">
    <property type="entry name" value="GDHRDH"/>
</dbReference>
<dbReference type="InterPro" id="IPR036291">
    <property type="entry name" value="NAD(P)-bd_dom_sf"/>
</dbReference>
<evidence type="ECO:0000313" key="5">
    <source>
        <dbReference type="Proteomes" id="UP000509510"/>
    </source>
</evidence>
<dbReference type="Gene3D" id="3.40.50.720">
    <property type="entry name" value="NAD(P)-binding Rossmann-like Domain"/>
    <property type="match status" value="1"/>
</dbReference>
<accession>A0A7H8QKS8</accession>
<gene>
    <name evidence="4" type="ORF">TRUGW13939_01656</name>
</gene>
<dbReference type="Pfam" id="PF13561">
    <property type="entry name" value="adh_short_C2"/>
    <property type="match status" value="1"/>
</dbReference>
<sequence length="243" mass="26059">MSFTGKVALRTGGSKGIGRAITEKLVSYGAKVAINYSPDTVAADNIVKILGDENVFAVMADAGSTREIASIVEQTICKFGKFDILIPSAAINPLANLEELTEDLYERMDAVNVKGPLFLAKATVSHMPAGSHIVFISASLCHSNTVQPRHLPYCLNKGTIEQITRILSKDLAPKGIIVNAIAPGPADTEMFRRGKPDSMVEEIKKQSPFNKLGEPEEIADAVLFMAATTWVAGQTLRCNGSLI</sequence>
<dbReference type="PANTHER" id="PTHR48107:SF7">
    <property type="entry name" value="RE15974P"/>
    <property type="match status" value="1"/>
</dbReference>
<keyword evidence="5" id="KW-1185">Reference proteome</keyword>
<organism evidence="4 5">
    <name type="scientific">Talaromyces rugulosus</name>
    <name type="common">Penicillium rugulosum</name>
    <dbReference type="NCBI Taxonomy" id="121627"/>
    <lineage>
        <taxon>Eukaryota</taxon>
        <taxon>Fungi</taxon>
        <taxon>Dikarya</taxon>
        <taxon>Ascomycota</taxon>
        <taxon>Pezizomycotina</taxon>
        <taxon>Eurotiomycetes</taxon>
        <taxon>Eurotiomycetidae</taxon>
        <taxon>Eurotiales</taxon>
        <taxon>Trichocomaceae</taxon>
        <taxon>Talaromyces</taxon>
        <taxon>Talaromyces sect. Islandici</taxon>
    </lineage>
</organism>
<dbReference type="GeneID" id="55989166"/>
<dbReference type="AlphaFoldDB" id="A0A7H8QKS8"/>
<dbReference type="InterPro" id="IPR002347">
    <property type="entry name" value="SDR_fam"/>
</dbReference>
<protein>
    <submittedName>
        <fullName evidence="4">Uncharacterized protein</fullName>
    </submittedName>
</protein>
<comment type="similarity">
    <text evidence="1">Belongs to the short-chain dehydrogenases/reductases (SDR) family.</text>
</comment>
<evidence type="ECO:0000256" key="2">
    <source>
        <dbReference type="ARBA" id="ARBA00022857"/>
    </source>
</evidence>
<dbReference type="RefSeq" id="XP_035340748.1">
    <property type="nucleotide sequence ID" value="XM_035484855.1"/>
</dbReference>
<proteinExistence type="inferred from homology"/>
<dbReference type="FunFam" id="3.40.50.720:FF:000084">
    <property type="entry name" value="Short-chain dehydrogenase reductase"/>
    <property type="match status" value="1"/>
</dbReference>
<dbReference type="PANTHER" id="PTHR48107">
    <property type="entry name" value="NADPH-DEPENDENT ALDEHYDE REDUCTASE-LIKE PROTEIN, CHLOROPLASTIC-RELATED"/>
    <property type="match status" value="1"/>
</dbReference>
<dbReference type="Proteomes" id="UP000509510">
    <property type="component" value="Chromosome I"/>
</dbReference>
<dbReference type="SUPFAM" id="SSF51735">
    <property type="entry name" value="NAD(P)-binding Rossmann-fold domains"/>
    <property type="match status" value="1"/>
</dbReference>
<evidence type="ECO:0000256" key="3">
    <source>
        <dbReference type="ARBA" id="ARBA00023002"/>
    </source>
</evidence>
<keyword evidence="2" id="KW-0521">NADP</keyword>